<protein>
    <submittedName>
        <fullName evidence="2">Uncharacterized protein</fullName>
    </submittedName>
</protein>
<sequence length="221" mass="25040">MSNLHYIPPISYETFHERTNTLTDRRDLYQYIEGTRYVPRLITLFDVEAQLCHHELVTQNLRHVARALFQDIEDISFRNQTRQFWSGNRSFANRERTPAPDSDSSSGPQQTIDAYANMQSPGIINLDTGEHGTRPNYIDADGRRHIVIVDDDTPSPDESITSHIGVPRTSNSGEISLESVPRINITEYVDNILLEVATSNNTINNGGTLVHADLVTRHIIQ</sequence>
<keyword evidence="3" id="KW-1185">Reference proteome</keyword>
<feature type="compositionally biased region" description="Polar residues" evidence="1">
    <location>
        <begin position="102"/>
        <end position="112"/>
    </location>
</feature>
<name>A0A0D2PAR0_HYPSF</name>
<evidence type="ECO:0000256" key="1">
    <source>
        <dbReference type="SAM" id="MobiDB-lite"/>
    </source>
</evidence>
<gene>
    <name evidence="2" type="ORF">HYPSUDRAFT_199393</name>
</gene>
<reference evidence="3" key="1">
    <citation type="submission" date="2014-04" db="EMBL/GenBank/DDBJ databases">
        <title>Evolutionary Origins and Diversification of the Mycorrhizal Mutualists.</title>
        <authorList>
            <consortium name="DOE Joint Genome Institute"/>
            <consortium name="Mycorrhizal Genomics Consortium"/>
            <person name="Kohler A."/>
            <person name="Kuo A."/>
            <person name="Nagy L.G."/>
            <person name="Floudas D."/>
            <person name="Copeland A."/>
            <person name="Barry K.W."/>
            <person name="Cichocki N."/>
            <person name="Veneault-Fourrey C."/>
            <person name="LaButti K."/>
            <person name="Lindquist E.A."/>
            <person name="Lipzen A."/>
            <person name="Lundell T."/>
            <person name="Morin E."/>
            <person name="Murat C."/>
            <person name="Riley R."/>
            <person name="Ohm R."/>
            <person name="Sun H."/>
            <person name="Tunlid A."/>
            <person name="Henrissat B."/>
            <person name="Grigoriev I.V."/>
            <person name="Hibbett D.S."/>
            <person name="Martin F."/>
        </authorList>
    </citation>
    <scope>NUCLEOTIDE SEQUENCE [LARGE SCALE GENOMIC DNA]</scope>
    <source>
        <strain evidence="3">FD-334 SS-4</strain>
    </source>
</reference>
<organism evidence="2 3">
    <name type="scientific">Hypholoma sublateritium (strain FD-334 SS-4)</name>
    <dbReference type="NCBI Taxonomy" id="945553"/>
    <lineage>
        <taxon>Eukaryota</taxon>
        <taxon>Fungi</taxon>
        <taxon>Dikarya</taxon>
        <taxon>Basidiomycota</taxon>
        <taxon>Agaricomycotina</taxon>
        <taxon>Agaricomycetes</taxon>
        <taxon>Agaricomycetidae</taxon>
        <taxon>Agaricales</taxon>
        <taxon>Agaricineae</taxon>
        <taxon>Strophariaceae</taxon>
        <taxon>Hypholoma</taxon>
    </lineage>
</organism>
<dbReference type="EMBL" id="KN817530">
    <property type="protein sequence ID" value="KJA25661.1"/>
    <property type="molecule type" value="Genomic_DNA"/>
</dbReference>
<evidence type="ECO:0000313" key="2">
    <source>
        <dbReference type="EMBL" id="KJA25661.1"/>
    </source>
</evidence>
<proteinExistence type="predicted"/>
<dbReference type="Proteomes" id="UP000054270">
    <property type="component" value="Unassembled WGS sequence"/>
</dbReference>
<accession>A0A0D2PAR0</accession>
<evidence type="ECO:0000313" key="3">
    <source>
        <dbReference type="Proteomes" id="UP000054270"/>
    </source>
</evidence>
<dbReference type="AlphaFoldDB" id="A0A0D2PAR0"/>
<feature type="region of interest" description="Disordered" evidence="1">
    <location>
        <begin position="88"/>
        <end position="112"/>
    </location>
</feature>